<feature type="chain" id="PRO_5045439399" evidence="1">
    <location>
        <begin position="23"/>
        <end position="74"/>
    </location>
</feature>
<dbReference type="EMBL" id="JBFXLQ010000073">
    <property type="protein sequence ID" value="KAL2861173.1"/>
    <property type="molecule type" value="Genomic_DNA"/>
</dbReference>
<sequence>MTPWLTRAYILVFFLLVTAAAAGVGKEVVLAIAAPAVEVAAATQGRQFTLLKIIMVRDGHINGQGATIMEQLTL</sequence>
<dbReference type="Proteomes" id="UP001610432">
    <property type="component" value="Unassembled WGS sequence"/>
</dbReference>
<accession>A0ABR4L9G0</accession>
<comment type="caution">
    <text evidence="2">The sequence shown here is derived from an EMBL/GenBank/DDBJ whole genome shotgun (WGS) entry which is preliminary data.</text>
</comment>
<evidence type="ECO:0000256" key="1">
    <source>
        <dbReference type="SAM" id="SignalP"/>
    </source>
</evidence>
<name>A0ABR4L9G0_9EURO</name>
<feature type="signal peptide" evidence="1">
    <location>
        <begin position="1"/>
        <end position="22"/>
    </location>
</feature>
<evidence type="ECO:0000313" key="2">
    <source>
        <dbReference type="EMBL" id="KAL2861173.1"/>
    </source>
</evidence>
<dbReference type="RefSeq" id="XP_070881067.1">
    <property type="nucleotide sequence ID" value="XM_071027177.1"/>
</dbReference>
<dbReference type="GeneID" id="98142249"/>
<reference evidence="2 3" key="1">
    <citation type="submission" date="2024-07" db="EMBL/GenBank/DDBJ databases">
        <title>Section-level genome sequencing and comparative genomics of Aspergillus sections Usti and Cavernicolus.</title>
        <authorList>
            <consortium name="Lawrence Berkeley National Laboratory"/>
            <person name="Nybo J.L."/>
            <person name="Vesth T.C."/>
            <person name="Theobald S."/>
            <person name="Frisvad J.C."/>
            <person name="Larsen T.O."/>
            <person name="Kjaerboelling I."/>
            <person name="Rothschild-Mancinelli K."/>
            <person name="Lyhne E.K."/>
            <person name="Kogle M.E."/>
            <person name="Barry K."/>
            <person name="Clum A."/>
            <person name="Na H."/>
            <person name="Ledsgaard L."/>
            <person name="Lin J."/>
            <person name="Lipzen A."/>
            <person name="Kuo A."/>
            <person name="Riley R."/>
            <person name="Mondo S."/>
            <person name="Labutti K."/>
            <person name="Haridas S."/>
            <person name="Pangalinan J."/>
            <person name="Salamov A.A."/>
            <person name="Simmons B.A."/>
            <person name="Magnuson J.K."/>
            <person name="Chen J."/>
            <person name="Drula E."/>
            <person name="Henrissat B."/>
            <person name="Wiebenga A."/>
            <person name="Lubbers R.J."/>
            <person name="Gomes A.C."/>
            <person name="Macurrencykelacurrency M.R."/>
            <person name="Stajich J."/>
            <person name="Grigoriev I.V."/>
            <person name="Mortensen U.H."/>
            <person name="De Vries R.P."/>
            <person name="Baker S.E."/>
            <person name="Andersen M.R."/>
        </authorList>
    </citation>
    <scope>NUCLEOTIDE SEQUENCE [LARGE SCALE GENOMIC DNA]</scope>
    <source>
        <strain evidence="2 3">CBS 449.75</strain>
    </source>
</reference>
<organism evidence="2 3">
    <name type="scientific">Aspergillus lucknowensis</name>
    <dbReference type="NCBI Taxonomy" id="176173"/>
    <lineage>
        <taxon>Eukaryota</taxon>
        <taxon>Fungi</taxon>
        <taxon>Dikarya</taxon>
        <taxon>Ascomycota</taxon>
        <taxon>Pezizomycotina</taxon>
        <taxon>Eurotiomycetes</taxon>
        <taxon>Eurotiomycetidae</taxon>
        <taxon>Eurotiales</taxon>
        <taxon>Aspergillaceae</taxon>
        <taxon>Aspergillus</taxon>
        <taxon>Aspergillus subgen. Nidulantes</taxon>
    </lineage>
</organism>
<protein>
    <submittedName>
        <fullName evidence="2">Uncharacterized protein</fullName>
    </submittedName>
</protein>
<keyword evidence="1" id="KW-0732">Signal</keyword>
<keyword evidence="3" id="KW-1185">Reference proteome</keyword>
<evidence type="ECO:0000313" key="3">
    <source>
        <dbReference type="Proteomes" id="UP001610432"/>
    </source>
</evidence>
<proteinExistence type="predicted"/>
<gene>
    <name evidence="2" type="ORF">BJX67DRAFT_313136</name>
</gene>